<evidence type="ECO:0000259" key="1">
    <source>
        <dbReference type="Pfam" id="PF01261"/>
    </source>
</evidence>
<dbReference type="GO" id="GO:0016853">
    <property type="term" value="F:isomerase activity"/>
    <property type="evidence" value="ECO:0007669"/>
    <property type="project" value="UniProtKB-KW"/>
</dbReference>
<protein>
    <submittedName>
        <fullName evidence="2">Sugar phosphate isomerase/epimerase</fullName>
    </submittedName>
</protein>
<name>A0A2N8PYU2_ENTAV</name>
<dbReference type="InterPro" id="IPR013022">
    <property type="entry name" value="Xyl_isomerase-like_TIM-brl"/>
</dbReference>
<dbReference type="PANTHER" id="PTHR12110">
    <property type="entry name" value="HYDROXYPYRUVATE ISOMERASE"/>
    <property type="match status" value="1"/>
</dbReference>
<dbReference type="Proteomes" id="UP001260773">
    <property type="component" value="Unassembled WGS sequence"/>
</dbReference>
<accession>A0A2N8PYU2</accession>
<feature type="domain" description="Xylose isomerase-like TIM barrel" evidence="1">
    <location>
        <begin position="49"/>
        <end position="268"/>
    </location>
</feature>
<dbReference type="AlphaFoldDB" id="A0A2N8PYU2"/>
<dbReference type="PANTHER" id="PTHR12110:SF21">
    <property type="entry name" value="XYLOSE ISOMERASE-LIKE TIM BARREL DOMAIN-CONTAINING PROTEIN"/>
    <property type="match status" value="1"/>
</dbReference>
<keyword evidence="2" id="KW-0413">Isomerase</keyword>
<gene>
    <name evidence="2" type="ORF">P7D43_08165</name>
</gene>
<organism evidence="2 3">
    <name type="scientific">Enterococcus avium</name>
    <name type="common">Streptococcus avium</name>
    <dbReference type="NCBI Taxonomy" id="33945"/>
    <lineage>
        <taxon>Bacteria</taxon>
        <taxon>Bacillati</taxon>
        <taxon>Bacillota</taxon>
        <taxon>Bacilli</taxon>
        <taxon>Lactobacillales</taxon>
        <taxon>Enterococcaceae</taxon>
        <taxon>Enterococcus</taxon>
    </lineage>
</organism>
<evidence type="ECO:0000313" key="2">
    <source>
        <dbReference type="EMBL" id="MDT2402344.1"/>
    </source>
</evidence>
<dbReference type="InterPro" id="IPR050312">
    <property type="entry name" value="IolE/XylAMocC-like"/>
</dbReference>
<dbReference type="Pfam" id="PF01261">
    <property type="entry name" value="AP_endonuc_2"/>
    <property type="match status" value="1"/>
</dbReference>
<dbReference type="EMBL" id="JARPWH010000021">
    <property type="protein sequence ID" value="MDT2402344.1"/>
    <property type="molecule type" value="Genomic_DNA"/>
</dbReference>
<dbReference type="Gene3D" id="3.20.20.150">
    <property type="entry name" value="Divalent-metal-dependent TIM barrel enzymes"/>
    <property type="match status" value="1"/>
</dbReference>
<proteinExistence type="predicted"/>
<dbReference type="InterPro" id="IPR036237">
    <property type="entry name" value="Xyl_isomerase-like_sf"/>
</dbReference>
<dbReference type="SUPFAM" id="SSF51658">
    <property type="entry name" value="Xylose isomerase-like"/>
    <property type="match status" value="1"/>
</dbReference>
<dbReference type="RefSeq" id="WP_048719362.1">
    <property type="nucleotide sequence ID" value="NZ_CAAKNX010000087.1"/>
</dbReference>
<sequence length="277" mass="30995">MLNLSIRGHDLSDVTTLESLAEKTQAQNVQTLQLALGLSFPDWPSDGKNLNPGLGQRVKGVLQKSEIQVGILSCYINMIHPDSSLREAALTKFESYVRHARYFGATMVATETGNVLPEIRYTPKNFTDEAFNDMVQVIRRLVKVGEEQQTLIGIEPGLNHPLYSLERVAQLIQQIDSDYLGIILDPTNLITSETYQNQVALVQEAFERFGEKIVAVHLKDYQVQKDQIVPVNLGTGLIDYPAICRLIAKEKPGLFVVLEETKDQAIHKAVQLIEQVL</sequence>
<reference evidence="2" key="1">
    <citation type="submission" date="2023-03" db="EMBL/GenBank/DDBJ databases">
        <authorList>
            <person name="Shen W."/>
            <person name="Cai J."/>
        </authorList>
    </citation>
    <scope>NUCLEOTIDE SEQUENCE</scope>
    <source>
        <strain evidence="2">P33-2</strain>
    </source>
</reference>
<comment type="caution">
    <text evidence="2">The sequence shown here is derived from an EMBL/GenBank/DDBJ whole genome shotgun (WGS) entry which is preliminary data.</text>
</comment>
<evidence type="ECO:0000313" key="3">
    <source>
        <dbReference type="Proteomes" id="UP001260773"/>
    </source>
</evidence>